<evidence type="ECO:0000313" key="1">
    <source>
        <dbReference type="EMBL" id="MCR8631378.1"/>
    </source>
</evidence>
<organism evidence="1 2">
    <name type="scientific">Paenibacillus radicis</name>
    <name type="common">ex Xue et al. 2023</name>
    <dbReference type="NCBI Taxonomy" id="2972489"/>
    <lineage>
        <taxon>Bacteria</taxon>
        <taxon>Bacillati</taxon>
        <taxon>Bacillota</taxon>
        <taxon>Bacilli</taxon>
        <taxon>Bacillales</taxon>
        <taxon>Paenibacillaceae</taxon>
        <taxon>Paenibacillus</taxon>
    </lineage>
</organism>
<evidence type="ECO:0000313" key="2">
    <source>
        <dbReference type="Proteomes" id="UP001300012"/>
    </source>
</evidence>
<reference evidence="1 2" key="1">
    <citation type="submission" date="2022-08" db="EMBL/GenBank/DDBJ databases">
        <title>Paenibacillus endoradicis sp. nov., Paenibacillus radicibacter sp. nov and Paenibacillus pararadicis sp. nov., three cold-adapted plant growth-promoting bacteria isolated from root of Larix gmelinii in Great Khingan.</title>
        <authorList>
            <person name="Xue H."/>
        </authorList>
    </citation>
    <scope>NUCLEOTIDE SEQUENCE [LARGE SCALE GENOMIC DNA]</scope>
    <source>
        <strain evidence="1 2">N5-1-1-5</strain>
    </source>
</reference>
<keyword evidence="2" id="KW-1185">Reference proteome</keyword>
<dbReference type="Gene3D" id="2.70.98.10">
    <property type="match status" value="1"/>
</dbReference>
<dbReference type="SUPFAM" id="SSF74650">
    <property type="entry name" value="Galactose mutarotase-like"/>
    <property type="match status" value="1"/>
</dbReference>
<proteinExistence type="predicted"/>
<dbReference type="Pfam" id="PF01263">
    <property type="entry name" value="Aldose_epim"/>
    <property type="match status" value="1"/>
</dbReference>
<comment type="caution">
    <text evidence="1">The sequence shown here is derived from an EMBL/GenBank/DDBJ whole genome shotgun (WGS) entry which is preliminary data.</text>
</comment>
<dbReference type="InterPro" id="IPR014718">
    <property type="entry name" value="GH-type_carb-bd"/>
</dbReference>
<sequence length="336" mass="38089">MEQASAKEISFYDVPAIELISGGYRAVIVPEIGSNMVELSRPEENLSFLRTPESSEQLRTAGQRYGIPPLFPPNRIEGGKFSTPLRDYVLPLNSSDGKHFMHGILHKRAWEVKEYGVRDDGAARIVLFMDMGKHGEMYAYFPHEFSYELTYILSERGLEQQVRIENYGEEPMPLGVGFHTAFRVPFHAEGQEKDYRLKVSVGEEWELTPLFVPTGALLPLDEQDQQLLLDGIQPTGKPYAKHLTSKAVERNGKSFHGAELMDTERNISLVYEVDQEFKHWTIWNDDGQSRFICPEPQTWAINAPNVLQSDEATGFQLLVPGAVWTATCRMYTVSGE</sequence>
<accession>A0ABT1YGN7</accession>
<dbReference type="RefSeq" id="WP_258212979.1">
    <property type="nucleotide sequence ID" value="NZ_JANQBD010000005.1"/>
</dbReference>
<dbReference type="Proteomes" id="UP001300012">
    <property type="component" value="Unassembled WGS sequence"/>
</dbReference>
<gene>
    <name evidence="1" type="ORF">NV381_09205</name>
</gene>
<dbReference type="CDD" id="cd01081">
    <property type="entry name" value="Aldose_epim"/>
    <property type="match status" value="1"/>
</dbReference>
<protein>
    <submittedName>
        <fullName evidence="1">Aldose 1-epimerase</fullName>
    </submittedName>
</protein>
<dbReference type="EMBL" id="JANQBD010000005">
    <property type="protein sequence ID" value="MCR8631378.1"/>
    <property type="molecule type" value="Genomic_DNA"/>
</dbReference>
<dbReference type="InterPro" id="IPR011013">
    <property type="entry name" value="Gal_mutarotase_sf_dom"/>
</dbReference>
<name>A0ABT1YGN7_9BACL</name>
<dbReference type="InterPro" id="IPR008183">
    <property type="entry name" value="Aldose_1/G6P_1-epimerase"/>
</dbReference>